<dbReference type="Proteomes" id="UP000288607">
    <property type="component" value="Unassembled WGS sequence"/>
</dbReference>
<sequence length="43" mass="4832">MSFKKNMMRGLAMAGFADMAYMNDSMAKTMTELGHQILADQDK</sequence>
<proteinExistence type="predicted"/>
<dbReference type="AlphaFoldDB" id="A0A430FGH7"/>
<name>A0A430FGH7_9BIFI</name>
<protein>
    <submittedName>
        <fullName evidence="1">Uncharacterized protein</fullName>
    </submittedName>
</protein>
<organism evidence="1 2">
    <name type="scientific">Bifidobacterium callimiconis</name>
    <dbReference type="NCBI Taxonomy" id="2306973"/>
    <lineage>
        <taxon>Bacteria</taxon>
        <taxon>Bacillati</taxon>
        <taxon>Actinomycetota</taxon>
        <taxon>Actinomycetes</taxon>
        <taxon>Bifidobacteriales</taxon>
        <taxon>Bifidobacteriaceae</taxon>
        <taxon>Bifidobacterium</taxon>
    </lineage>
</organism>
<dbReference type="RefSeq" id="WP_276313577.1">
    <property type="nucleotide sequence ID" value="NZ_JAFEJY010000002.1"/>
</dbReference>
<accession>A0A430FGH7</accession>
<evidence type="ECO:0000313" key="2">
    <source>
        <dbReference type="Proteomes" id="UP000288607"/>
    </source>
</evidence>
<reference evidence="1 2" key="1">
    <citation type="submission" date="2018-09" db="EMBL/GenBank/DDBJ databases">
        <title>Characterization of the phylogenetic diversity of five novel species belonging to the genus Bifidobacterium.</title>
        <authorList>
            <person name="Lugli G.A."/>
            <person name="Duranti S."/>
            <person name="Milani C."/>
        </authorList>
    </citation>
    <scope>NUCLEOTIDE SEQUENCE [LARGE SCALE GENOMIC DNA]</scope>
    <source>
        <strain evidence="1 2">2028B</strain>
    </source>
</reference>
<comment type="caution">
    <text evidence="1">The sequence shown here is derived from an EMBL/GenBank/DDBJ whole genome shotgun (WGS) entry which is preliminary data.</text>
</comment>
<evidence type="ECO:0000313" key="1">
    <source>
        <dbReference type="EMBL" id="RSX51872.1"/>
    </source>
</evidence>
<gene>
    <name evidence="1" type="ORF">D2E23_0479</name>
</gene>
<dbReference type="EMBL" id="QXGJ01000002">
    <property type="protein sequence ID" value="RSX51872.1"/>
    <property type="molecule type" value="Genomic_DNA"/>
</dbReference>
<keyword evidence="2" id="KW-1185">Reference proteome</keyword>